<proteinExistence type="predicted"/>
<evidence type="ECO:0000313" key="3">
    <source>
        <dbReference type="Proteomes" id="UP000595847"/>
    </source>
</evidence>
<dbReference type="EMBL" id="CP073708">
    <property type="protein sequence ID" value="QUO43350.1"/>
    <property type="molecule type" value="Genomic_DNA"/>
</dbReference>
<protein>
    <submittedName>
        <fullName evidence="1">Uncharacterized protein</fullName>
    </submittedName>
</protein>
<dbReference type="Proteomes" id="UP000677234">
    <property type="component" value="Chromosome"/>
</dbReference>
<sequence>MKQRNYRIGYEWVSKRELLERLELQDCALVEHRRLAPSAAHPDAEMVSPEEERHAVLVRFQRRPSEWITFNGLYEISAREPIPWIDSPLEYHLFGTELIPGNIRREKAPQARIPARTKLQVAAIRQETVFVTVPGHPSRRYEMSLAHARFAKDHPTELELKLQVFAFPPREDILVDWLLKEGRKSGIITRPNQERVERSAFQVWDEVRQEYGISVSAALLAIKQALVVLDRAGVEADFPYPIQDISDLSLSNDDERDAFYSYHAVRCSIAAVASLLTTDPRDPLQDVLLMEIMLEQQVNRRRES</sequence>
<dbReference type="EMBL" id="CP066308">
    <property type="protein sequence ID" value="QQE76323.1"/>
    <property type="molecule type" value="Genomic_DNA"/>
</dbReference>
<accession>A0A7T5EPD0</accession>
<keyword evidence="4" id="KW-1185">Reference proteome</keyword>
<dbReference type="AlphaFoldDB" id="A0A7T5EPD0"/>
<reference evidence="1 3" key="1">
    <citation type="submission" date="2020-12" db="EMBL/GenBank/DDBJ databases">
        <title>strain FJAT-54423T represents a novel species of the genus Brevibacillus.</title>
        <authorList>
            <person name="Tang R."/>
        </authorList>
    </citation>
    <scope>NUCLEOTIDE SEQUENCE [LARGE SCALE GENOMIC DNA]</scope>
    <source>
        <strain evidence="1 3">FJAT-54423</strain>
    </source>
</reference>
<evidence type="ECO:0000313" key="2">
    <source>
        <dbReference type="EMBL" id="QUO43350.1"/>
    </source>
</evidence>
<evidence type="ECO:0000313" key="1">
    <source>
        <dbReference type="EMBL" id="QQE76323.1"/>
    </source>
</evidence>
<reference evidence="2" key="2">
    <citation type="submission" date="2021-04" db="EMBL/GenBank/DDBJ databases">
        <title>Brevibacillus composti FJAT-54423, complete genome.</title>
        <authorList>
            <person name="Tang R."/>
        </authorList>
    </citation>
    <scope>NUCLEOTIDE SEQUENCE</scope>
    <source>
        <strain evidence="2">FJAT-54424</strain>
    </source>
</reference>
<dbReference type="Proteomes" id="UP000595847">
    <property type="component" value="Chromosome"/>
</dbReference>
<evidence type="ECO:0000313" key="4">
    <source>
        <dbReference type="Proteomes" id="UP000677234"/>
    </source>
</evidence>
<name>A0A7T5EPD0_9BACL</name>
<gene>
    <name evidence="1" type="ORF">JD108_10885</name>
    <name evidence="2" type="ORF">KDJ56_10570</name>
</gene>
<dbReference type="RefSeq" id="WP_198829825.1">
    <property type="nucleotide sequence ID" value="NZ_CP066308.1"/>
</dbReference>
<organism evidence="1 3">
    <name type="scientific">Brevibacillus composti</name>
    <dbReference type="NCBI Taxonomy" id="2796470"/>
    <lineage>
        <taxon>Bacteria</taxon>
        <taxon>Bacillati</taxon>
        <taxon>Bacillota</taxon>
        <taxon>Bacilli</taxon>
        <taxon>Bacillales</taxon>
        <taxon>Paenibacillaceae</taxon>
        <taxon>Brevibacillus</taxon>
    </lineage>
</organism>
<dbReference type="KEGG" id="bcop:JD108_10885"/>